<dbReference type="EMBL" id="JAFHAP010000008">
    <property type="protein sequence ID" value="MBN2909619.1"/>
    <property type="molecule type" value="Genomic_DNA"/>
</dbReference>
<proteinExistence type="predicted"/>
<keyword evidence="1" id="KW-0472">Membrane</keyword>
<evidence type="ECO:0000313" key="3">
    <source>
        <dbReference type="Proteomes" id="UP001177120"/>
    </source>
</evidence>
<name>A0ABS2WJ97_9BACL</name>
<gene>
    <name evidence="2" type="ORF">JQC72_08775</name>
</gene>
<keyword evidence="3" id="KW-1185">Reference proteome</keyword>
<organism evidence="2 3">
    <name type="scientific">Polycladomyces zharkentensis</name>
    <dbReference type="NCBI Taxonomy" id="2807616"/>
    <lineage>
        <taxon>Bacteria</taxon>
        <taxon>Bacillati</taxon>
        <taxon>Bacillota</taxon>
        <taxon>Bacilli</taxon>
        <taxon>Bacillales</taxon>
        <taxon>Thermoactinomycetaceae</taxon>
        <taxon>Polycladomyces</taxon>
    </lineage>
</organism>
<comment type="caution">
    <text evidence="2">The sequence shown here is derived from an EMBL/GenBank/DDBJ whole genome shotgun (WGS) entry which is preliminary data.</text>
</comment>
<accession>A0ABS2WJ97</accession>
<evidence type="ECO:0000256" key="1">
    <source>
        <dbReference type="SAM" id="Phobius"/>
    </source>
</evidence>
<keyword evidence="1" id="KW-1133">Transmembrane helix</keyword>
<dbReference type="RefSeq" id="WP_205494831.1">
    <property type="nucleotide sequence ID" value="NZ_JAFHAP010000008.1"/>
</dbReference>
<protein>
    <submittedName>
        <fullName evidence="2">Uncharacterized protein</fullName>
    </submittedName>
</protein>
<keyword evidence="1" id="KW-0812">Transmembrane</keyword>
<dbReference type="Proteomes" id="UP001177120">
    <property type="component" value="Unassembled WGS sequence"/>
</dbReference>
<reference evidence="2" key="1">
    <citation type="journal article" date="2024" name="Int. J. Syst. Evol. Microbiol.">
        <title>Polycladomyces zharkentensis sp. nov., a novel thermophilic cellulose- and starch-degrading member of the Bacillota from a geothermal aquifer in Kazakhstan.</title>
        <authorList>
            <person name="Mashzhan A."/>
            <person name="Kistaubayeva A."/>
            <person name="Javier-Lopez R."/>
            <person name="Bissenova U."/>
            <person name="Bissenbay A."/>
            <person name="Birkeland N.K."/>
        </authorList>
    </citation>
    <scope>NUCLEOTIDE SEQUENCE</scope>
    <source>
        <strain evidence="2">ZKZ2T</strain>
    </source>
</reference>
<feature type="transmembrane region" description="Helical" evidence="1">
    <location>
        <begin position="12"/>
        <end position="30"/>
    </location>
</feature>
<sequence>MKPGMKQILMQSVIFTALAVNVMLGALLWARGQVSLPATAPTAAVPVLPGERVEVRDRFEGVERHGDWWIETYEKVEYRYDRYGRLLEALPTGEKTYLRYWGNQKRPKP</sequence>
<evidence type="ECO:0000313" key="2">
    <source>
        <dbReference type="EMBL" id="MBN2909619.1"/>
    </source>
</evidence>